<keyword evidence="16" id="KW-1133">Transmembrane helix</keyword>
<evidence type="ECO:0000256" key="5">
    <source>
        <dbReference type="ARBA" id="ARBA00003485"/>
    </source>
</evidence>
<evidence type="ECO:0000256" key="3">
    <source>
        <dbReference type="ARBA" id="ARBA00001941"/>
    </source>
</evidence>
<dbReference type="PANTHER" id="PTHR43622">
    <property type="entry name" value="3-DEHYDROQUINATE SYNTHASE"/>
    <property type="match status" value="1"/>
</dbReference>
<keyword evidence="12" id="KW-0520">NAD</keyword>
<dbReference type="InterPro" id="IPR056179">
    <property type="entry name" value="DHQS_C"/>
</dbReference>
<dbReference type="GO" id="GO:0008652">
    <property type="term" value="P:amino acid biosynthetic process"/>
    <property type="evidence" value="ECO:0007669"/>
    <property type="project" value="UniProtKB-KW"/>
</dbReference>
<dbReference type="NCBIfam" id="TIGR01357">
    <property type="entry name" value="aroB"/>
    <property type="match status" value="1"/>
</dbReference>
<feature type="domain" description="3-dehydroquinate synthase N-terminal" evidence="17">
    <location>
        <begin position="10"/>
        <end position="122"/>
    </location>
</feature>
<evidence type="ECO:0000256" key="2">
    <source>
        <dbReference type="ARBA" id="ARBA00001911"/>
    </source>
</evidence>
<dbReference type="GO" id="GO:0046872">
    <property type="term" value="F:metal ion binding"/>
    <property type="evidence" value="ECO:0007669"/>
    <property type="project" value="UniProtKB-KW"/>
</dbReference>
<dbReference type="GO" id="GO:0005737">
    <property type="term" value="C:cytoplasm"/>
    <property type="evidence" value="ECO:0007669"/>
    <property type="project" value="InterPro"/>
</dbReference>
<evidence type="ECO:0000256" key="11">
    <source>
        <dbReference type="ARBA" id="ARBA00022833"/>
    </source>
</evidence>
<evidence type="ECO:0000256" key="1">
    <source>
        <dbReference type="ARBA" id="ARBA00001393"/>
    </source>
</evidence>
<comment type="cofactor">
    <cofactor evidence="4">
        <name>Zn(2+)</name>
        <dbReference type="ChEBI" id="CHEBI:29105"/>
    </cofactor>
</comment>
<evidence type="ECO:0000256" key="13">
    <source>
        <dbReference type="ARBA" id="ARBA00023141"/>
    </source>
</evidence>
<comment type="pathway">
    <text evidence="6">Metabolic intermediate biosynthesis; chorismate biosynthesis; chorismate from D-erythrose 4-phosphate and phosphoenolpyruvate: step 2/7.</text>
</comment>
<dbReference type="InterPro" id="IPR050071">
    <property type="entry name" value="Dehydroquinate_synthase"/>
</dbReference>
<keyword evidence="16" id="KW-0472">Membrane</keyword>
<dbReference type="GO" id="GO:0000166">
    <property type="term" value="F:nucleotide binding"/>
    <property type="evidence" value="ECO:0007669"/>
    <property type="project" value="UniProtKB-KW"/>
</dbReference>
<comment type="cofactor">
    <cofactor evidence="2">
        <name>NAD(+)</name>
        <dbReference type="ChEBI" id="CHEBI:57540"/>
    </cofactor>
</comment>
<name>A0A0C1VK37_9ENTR</name>
<sequence length="303" mass="34921">MKTTSKIDEVIIPDGEQNKSLKTAVRVFEFLKKNKYSKSIVLVALGGGVIGDLTGFISSIYLRGTHFVQIPTSLLSQIDSSMGGKNAINYEDAKNMIGSFYHPDLVIINLDFLETLPIRHFRSGMAEAIKYGIAMNYDFFCWIEDNYEKISLLDEESIRHLVLLCCKMKCEVVVQDPKEYRNKRVLLNLGHTFAHSIESFSKFNESLYHGEAVSIGMVISLKIANIVNRFSERDIFRVISLLKRFDLPLSYQRHIPFEDYLYFMNYDKKRTGQDQINLVLPLKIGTSILYRNIDKEIIYHAIY</sequence>
<dbReference type="InterPro" id="IPR030960">
    <property type="entry name" value="DHQS/DOIS_N"/>
</dbReference>
<dbReference type="AlphaFoldDB" id="A0A0C1VK37"/>
<dbReference type="CDD" id="cd08195">
    <property type="entry name" value="DHQS"/>
    <property type="match status" value="1"/>
</dbReference>
<dbReference type="EC" id="4.2.3.4" evidence="7 15"/>
<dbReference type="SUPFAM" id="SSF56796">
    <property type="entry name" value="Dehydroquinate synthase-like"/>
    <property type="match status" value="1"/>
</dbReference>
<evidence type="ECO:0000256" key="4">
    <source>
        <dbReference type="ARBA" id="ARBA00001947"/>
    </source>
</evidence>
<evidence type="ECO:0000313" key="20">
    <source>
        <dbReference type="Proteomes" id="UP000054529"/>
    </source>
</evidence>
<evidence type="ECO:0000256" key="7">
    <source>
        <dbReference type="ARBA" id="ARBA00013031"/>
    </source>
</evidence>
<evidence type="ECO:0000259" key="18">
    <source>
        <dbReference type="Pfam" id="PF24621"/>
    </source>
</evidence>
<dbReference type="EMBL" id="AWXV01000002">
    <property type="protein sequence ID" value="KIE64225.1"/>
    <property type="molecule type" value="Genomic_DNA"/>
</dbReference>
<evidence type="ECO:0000256" key="10">
    <source>
        <dbReference type="ARBA" id="ARBA00022741"/>
    </source>
</evidence>
<organism evidence="19 20">
    <name type="scientific">Candidatus Riesia pediculischaeffi PTSU</name>
    <dbReference type="NCBI Taxonomy" id="1401651"/>
    <lineage>
        <taxon>Bacteria</taxon>
        <taxon>Pseudomonadati</taxon>
        <taxon>Pseudomonadota</taxon>
        <taxon>Gammaproteobacteria</taxon>
        <taxon>Enterobacterales</taxon>
        <taxon>Enterobacteriaceae</taxon>
        <taxon>Candidatus Riesia</taxon>
    </lineage>
</organism>
<keyword evidence="14" id="KW-0456">Lyase</keyword>
<dbReference type="HOGENOM" id="CLU_001201_0_1_6"/>
<dbReference type="FunFam" id="3.40.50.1970:FF:000007">
    <property type="entry name" value="Pentafunctional AROM polypeptide"/>
    <property type="match status" value="1"/>
</dbReference>
<comment type="catalytic activity">
    <reaction evidence="1">
        <text>7-phospho-2-dehydro-3-deoxy-D-arabino-heptonate = 3-dehydroquinate + phosphate</text>
        <dbReference type="Rhea" id="RHEA:21968"/>
        <dbReference type="ChEBI" id="CHEBI:32364"/>
        <dbReference type="ChEBI" id="CHEBI:43474"/>
        <dbReference type="ChEBI" id="CHEBI:58394"/>
        <dbReference type="EC" id="4.2.3.4"/>
    </reaction>
</comment>
<dbReference type="Pfam" id="PF24621">
    <property type="entry name" value="DHQS_C"/>
    <property type="match status" value="1"/>
</dbReference>
<dbReference type="GO" id="GO:0009423">
    <property type="term" value="P:chorismate biosynthetic process"/>
    <property type="evidence" value="ECO:0007669"/>
    <property type="project" value="UniProtKB-UniRule"/>
</dbReference>
<comment type="function">
    <text evidence="5">Catalyzes the conversion of 3-deoxy-D-arabino-heptulosonate 7-phosphate (DAHP) to dehydroquinate (DHQ).</text>
</comment>
<keyword evidence="11" id="KW-0862">Zinc</keyword>
<evidence type="ECO:0000256" key="16">
    <source>
        <dbReference type="SAM" id="Phobius"/>
    </source>
</evidence>
<evidence type="ECO:0000256" key="15">
    <source>
        <dbReference type="NCBIfam" id="TIGR01357"/>
    </source>
</evidence>
<keyword evidence="10" id="KW-0547">Nucleotide-binding</keyword>
<dbReference type="GO" id="GO:0009073">
    <property type="term" value="P:aromatic amino acid family biosynthetic process"/>
    <property type="evidence" value="ECO:0007669"/>
    <property type="project" value="UniProtKB-KW"/>
</dbReference>
<dbReference type="Gene3D" id="3.40.50.1970">
    <property type="match status" value="1"/>
</dbReference>
<evidence type="ECO:0000313" key="19">
    <source>
        <dbReference type="EMBL" id="KIE64225.1"/>
    </source>
</evidence>
<dbReference type="Pfam" id="PF01761">
    <property type="entry name" value="DHQ_synthase"/>
    <property type="match status" value="1"/>
</dbReference>
<evidence type="ECO:0000256" key="8">
    <source>
        <dbReference type="ARBA" id="ARBA00022605"/>
    </source>
</evidence>
<evidence type="ECO:0000256" key="14">
    <source>
        <dbReference type="ARBA" id="ARBA00023239"/>
    </source>
</evidence>
<proteinExistence type="predicted"/>
<comment type="caution">
    <text evidence="19">The sequence shown here is derived from an EMBL/GenBank/DDBJ whole genome shotgun (WGS) entry which is preliminary data.</text>
</comment>
<comment type="cofactor">
    <cofactor evidence="3">
        <name>Co(2+)</name>
        <dbReference type="ChEBI" id="CHEBI:48828"/>
    </cofactor>
</comment>
<keyword evidence="8" id="KW-0028">Amino-acid biosynthesis</keyword>
<keyword evidence="13" id="KW-0057">Aromatic amino acid biosynthesis</keyword>
<feature type="domain" description="3-dehydroquinate synthase C-terminal" evidence="18">
    <location>
        <begin position="124"/>
        <end position="269"/>
    </location>
</feature>
<gene>
    <name evidence="19" type="ORF">P689_119196</name>
</gene>
<evidence type="ECO:0000256" key="12">
    <source>
        <dbReference type="ARBA" id="ARBA00023027"/>
    </source>
</evidence>
<dbReference type="PATRIC" id="fig|1401651.3.peg.219"/>
<dbReference type="PANTHER" id="PTHR43622:SF7">
    <property type="entry name" value="3-DEHYDROQUINATE SYNTHASE, CHLOROPLASTIC"/>
    <property type="match status" value="1"/>
</dbReference>
<dbReference type="InterPro" id="IPR016037">
    <property type="entry name" value="DHQ_synth_AroB"/>
</dbReference>
<accession>A0A0C1VK37</accession>
<protein>
    <recommendedName>
        <fullName evidence="7 15">3-dehydroquinate synthase</fullName>
        <ecNumber evidence="7 15">4.2.3.4</ecNumber>
    </recommendedName>
</protein>
<dbReference type="GO" id="GO:0003856">
    <property type="term" value="F:3-dehydroquinate synthase activity"/>
    <property type="evidence" value="ECO:0007669"/>
    <property type="project" value="UniProtKB-UniRule"/>
</dbReference>
<dbReference type="Gene3D" id="1.20.1090.10">
    <property type="entry name" value="Dehydroquinate synthase-like - alpha domain"/>
    <property type="match status" value="1"/>
</dbReference>
<reference evidence="19 20" key="1">
    <citation type="journal article" date="2014" name="G3 (Bethesda)">
        <title>Genome sequence of Candidatus Riesia pediculischaeffi, endosymbiont of chimpanzee lice, and genomic comparison of recently acquired endosymbionts from human and chimpanzee lice.</title>
        <authorList>
            <person name="Boyd B.M."/>
            <person name="Allen J.M."/>
            <person name="de Crecy-Lagard V."/>
            <person name="Reed D.L."/>
        </authorList>
    </citation>
    <scope>NUCLEOTIDE SEQUENCE [LARGE SCALE GENOMIC DNA]</scope>
    <source>
        <strain evidence="19 20">PTSU</strain>
    </source>
</reference>
<evidence type="ECO:0000259" key="17">
    <source>
        <dbReference type="Pfam" id="PF01761"/>
    </source>
</evidence>
<evidence type="ECO:0000256" key="9">
    <source>
        <dbReference type="ARBA" id="ARBA00022723"/>
    </source>
</evidence>
<keyword evidence="9" id="KW-0479">Metal-binding</keyword>
<feature type="transmembrane region" description="Helical" evidence="16">
    <location>
        <begin position="40"/>
        <end position="62"/>
    </location>
</feature>
<keyword evidence="16" id="KW-0812">Transmembrane</keyword>
<evidence type="ECO:0000256" key="6">
    <source>
        <dbReference type="ARBA" id="ARBA00004661"/>
    </source>
</evidence>
<dbReference type="Proteomes" id="UP000054529">
    <property type="component" value="Unassembled WGS sequence"/>
</dbReference>